<name>A0A563W0M7_9CYAN</name>
<dbReference type="OrthoDB" id="495899at2"/>
<accession>A0A563W0M7</accession>
<dbReference type="EMBL" id="CAACVJ010000518">
    <property type="protein sequence ID" value="VEP17195.1"/>
    <property type="molecule type" value="Genomic_DNA"/>
</dbReference>
<keyword evidence="3" id="KW-1185">Reference proteome</keyword>
<feature type="domain" description="RiboL-PSP-HEPN" evidence="1">
    <location>
        <begin position="17"/>
        <end position="63"/>
    </location>
</feature>
<gene>
    <name evidence="2" type="ORF">H1P_5650002</name>
</gene>
<organism evidence="2 3">
    <name type="scientific">Hyella patelloides LEGE 07179</name>
    <dbReference type="NCBI Taxonomy" id="945734"/>
    <lineage>
        <taxon>Bacteria</taxon>
        <taxon>Bacillati</taxon>
        <taxon>Cyanobacteriota</taxon>
        <taxon>Cyanophyceae</taxon>
        <taxon>Pleurocapsales</taxon>
        <taxon>Hyellaceae</taxon>
        <taxon>Hyella</taxon>
    </lineage>
</organism>
<dbReference type="Proteomes" id="UP000320055">
    <property type="component" value="Unassembled WGS sequence"/>
</dbReference>
<sequence>MKNFIEEIKGGQNTPEGELNELIGYRNDAAHGALIDDFLGFNALLELCDFVESICQALADLITYKVIKQKEIIGEAKKIGKITEWFQKPQAGVAKITDISLSINSNLFLVNENIAYCQSAMIQSIKIEDESVNEAKVTDEMEIGLKFDVDAKLGLDLYMLL</sequence>
<proteinExistence type="predicted"/>
<reference evidence="2 3" key="1">
    <citation type="submission" date="2019-01" db="EMBL/GenBank/DDBJ databases">
        <authorList>
            <person name="Brito A."/>
        </authorList>
    </citation>
    <scope>NUCLEOTIDE SEQUENCE [LARGE SCALE GENOMIC DNA]</scope>
    <source>
        <strain evidence="2">1</strain>
    </source>
</reference>
<dbReference type="InterPro" id="IPR041519">
    <property type="entry name" value="HEPN_RiboL-PSP"/>
</dbReference>
<evidence type="ECO:0000313" key="3">
    <source>
        <dbReference type="Proteomes" id="UP000320055"/>
    </source>
</evidence>
<dbReference type="Pfam" id="PF18735">
    <property type="entry name" value="HEPN_RiboL-PSP"/>
    <property type="match status" value="1"/>
</dbReference>
<protein>
    <recommendedName>
        <fullName evidence="1">RiboL-PSP-HEPN domain-containing protein</fullName>
    </recommendedName>
</protein>
<evidence type="ECO:0000259" key="1">
    <source>
        <dbReference type="Pfam" id="PF18735"/>
    </source>
</evidence>
<evidence type="ECO:0000313" key="2">
    <source>
        <dbReference type="EMBL" id="VEP17195.1"/>
    </source>
</evidence>
<dbReference type="AlphaFoldDB" id="A0A563W0M7"/>